<feature type="region of interest" description="Disordered" evidence="1">
    <location>
        <begin position="881"/>
        <end position="985"/>
    </location>
</feature>
<sequence>MRAALATSGKLEVPTLEEQALYHNLCILGIVHPSLRQEGIDLSRTAFRRSNNKALEYVLYRLYIIIEGKSRAQKDFKGMLPVLDKLQQAPFYQRIGDWMAELKKSGRLEPSVILPVSALKTNTSNRLILLLLELSTVALHQDAEATCQGIIQTAYMPPLGSAAASTGGSGGLLDDPLIPAEMRLGVSTTRAKQACTEFLASAASASSVCDAMEQRCLAFKKRYYELQAEIRQQHIAMAELPEGTLITSSSQSHMAADPSSMDVSAGTDPTSQMPSIGALSNGTGASQQPPTRRSPHHGLPNPEKAAALSALLAGLDEHLRVHKELSEALMMDADGSCPSGNAGAGPHRVAGFVGDSVGIRYGQATSQQMLHPHQIDGKTLTTEALVAAAASAGPDAGARVGNGAAGFEQQSQRRQQKNMLMPYGPDNIVKAFISFASLLSSLAPHVTQLAMAGENAGPSPLLQPASHPSGHAAHVAHQLQVHGSTSRQIAQLSRRVQEQAAACGTVLRALRLESNRAISHRCDFSGHDCLDDDFLDMGPHLALPPALPQPVPQMSGSVPSMTSPRQQATSSQPSGPGATGGASSGAHSVVVMGSPCPSSASAQMVAVLASGASGCASANNVPPTSTVVATSTATAQADDGLAKIHARLRSLSIGQPTVTAAAVANTVNTAPVSATSARAITDTAMANAAMSMFSPPATLHGLGSSPIAISGATAGPTRPPLSTTTQTPYDLSIYTQMPSGSKFSPLRNASGQQNHIGSLSGGNGLYMQPSRANGLGANGYSETGNSTAWLQMPWLGSSAPSGAPVLASTASQARAAGFGWPSSSVAAPGWMSPQQHQPQQSLSSLPDSGPSSRRALDTLFRQQQQQQQEQSRIRLAHAGGFMSGPLADRSGNSSSGSGATSSCGTAAAAQRQHSESDGTRPAETSTGSSKIDIDRASAKRNSSRDVPPVSGSDAAHAVSGGSSQAPVEPGPFHTSASHGHLASGGNRKVDLRSLLDDEDEDKDLAHFLSGYRAGGPSNGGIPDARLGDKVPGGFAAPRGFPDARPTGGTTSGSSHGILHADADADFGILAAEGEFVSQALMFGGPAATGGTSYSPHVVGAGAAAAASADAAGPGSAVGPPFGAPLAEGSSGAWGSSCGGAMADAGDDRDRGPSAGGVSAASFGAQSSLGLMEIDNGDDVIMVDNNKDASPGFRTKGAPTAGWPSEGVGATASGVQCQNPNSLFDAFGALISPQASELHQQGPSNKQPYASSVIPAVQSAVAATTEGGFGAEILALKARMQAAMTKQ</sequence>
<protein>
    <recommendedName>
        <fullName evidence="2">HAUS augmin-like complex subunit 6 N-terminal domain-containing protein</fullName>
    </recommendedName>
</protein>
<feature type="compositionally biased region" description="Low complexity" evidence="1">
    <location>
        <begin position="832"/>
        <end position="852"/>
    </location>
</feature>
<keyword evidence="4" id="KW-1185">Reference proteome</keyword>
<feature type="compositionally biased region" description="Low complexity" evidence="1">
    <location>
        <begin position="1128"/>
        <end position="1143"/>
    </location>
</feature>
<dbReference type="EMBL" id="BSDZ01000026">
    <property type="protein sequence ID" value="GLI65881.1"/>
    <property type="molecule type" value="Genomic_DNA"/>
</dbReference>
<evidence type="ECO:0000313" key="3">
    <source>
        <dbReference type="EMBL" id="GLI65881.1"/>
    </source>
</evidence>
<dbReference type="InterPro" id="IPR026797">
    <property type="entry name" value="HAUS_6"/>
</dbReference>
<evidence type="ECO:0000313" key="4">
    <source>
        <dbReference type="Proteomes" id="UP001165090"/>
    </source>
</evidence>
<feature type="region of interest" description="Disordered" evidence="1">
    <location>
        <begin position="826"/>
        <end position="853"/>
    </location>
</feature>
<dbReference type="InterPro" id="IPR028163">
    <property type="entry name" value="HAUS_6_N"/>
</dbReference>
<feature type="domain" description="HAUS augmin-like complex subunit 6 N-terminal" evidence="2">
    <location>
        <begin position="21"/>
        <end position="148"/>
    </location>
</feature>
<evidence type="ECO:0000259" key="2">
    <source>
        <dbReference type="Pfam" id="PF14661"/>
    </source>
</evidence>
<feature type="region of interest" description="Disordered" evidence="1">
    <location>
        <begin position="546"/>
        <end position="586"/>
    </location>
</feature>
<feature type="region of interest" description="Disordered" evidence="1">
    <location>
        <begin position="1128"/>
        <end position="1158"/>
    </location>
</feature>
<comment type="caution">
    <text evidence="3">The sequence shown here is derived from an EMBL/GenBank/DDBJ whole genome shotgun (WGS) entry which is preliminary data.</text>
</comment>
<accession>A0ABQ5S7R0</accession>
<proteinExistence type="predicted"/>
<evidence type="ECO:0000256" key="1">
    <source>
        <dbReference type="SAM" id="MobiDB-lite"/>
    </source>
</evidence>
<feature type="region of interest" description="Disordered" evidence="1">
    <location>
        <begin position="248"/>
        <end position="302"/>
    </location>
</feature>
<feature type="compositionally biased region" description="Low complexity" evidence="1">
    <location>
        <begin position="890"/>
        <end position="909"/>
    </location>
</feature>
<dbReference type="Proteomes" id="UP001165090">
    <property type="component" value="Unassembled WGS sequence"/>
</dbReference>
<dbReference type="PANTHER" id="PTHR16151">
    <property type="entry name" value="HAUS AUGMIN-LIKE COMPLEX SUBUNIT 6"/>
    <property type="match status" value="1"/>
</dbReference>
<reference evidence="3 4" key="1">
    <citation type="journal article" date="2023" name="IScience">
        <title>Expanded male sex-determining region conserved during the evolution of homothallism in the green alga Volvox.</title>
        <authorList>
            <person name="Yamamoto K."/>
            <person name="Matsuzaki R."/>
            <person name="Mahakham W."/>
            <person name="Heman W."/>
            <person name="Sekimoto H."/>
            <person name="Kawachi M."/>
            <person name="Minakuchi Y."/>
            <person name="Toyoda A."/>
            <person name="Nozaki H."/>
        </authorList>
    </citation>
    <scope>NUCLEOTIDE SEQUENCE [LARGE SCALE GENOMIC DNA]</scope>
    <source>
        <strain evidence="3 4">NIES-4468</strain>
    </source>
</reference>
<gene>
    <name evidence="3" type="ORF">VaNZ11_009518</name>
</gene>
<feature type="compositionally biased region" description="Polar residues" evidence="1">
    <location>
        <begin position="554"/>
        <end position="569"/>
    </location>
</feature>
<dbReference type="PANTHER" id="PTHR16151:SF2">
    <property type="entry name" value="HAUS AUGMIN-LIKE COMPLEX SUBUNIT 6"/>
    <property type="match status" value="1"/>
</dbReference>
<name>A0ABQ5S7R0_9CHLO</name>
<feature type="compositionally biased region" description="Polar residues" evidence="1">
    <location>
        <begin position="267"/>
        <end position="291"/>
    </location>
</feature>
<dbReference type="Pfam" id="PF14661">
    <property type="entry name" value="HAUS6_N"/>
    <property type="match status" value="1"/>
</dbReference>
<feature type="region of interest" description="Disordered" evidence="1">
    <location>
        <begin position="1008"/>
        <end position="1032"/>
    </location>
</feature>
<organism evidence="3 4">
    <name type="scientific">Volvox africanus</name>
    <dbReference type="NCBI Taxonomy" id="51714"/>
    <lineage>
        <taxon>Eukaryota</taxon>
        <taxon>Viridiplantae</taxon>
        <taxon>Chlorophyta</taxon>
        <taxon>core chlorophytes</taxon>
        <taxon>Chlorophyceae</taxon>
        <taxon>CS clade</taxon>
        <taxon>Chlamydomonadales</taxon>
        <taxon>Volvocaceae</taxon>
        <taxon>Volvox</taxon>
    </lineage>
</organism>